<keyword evidence="2" id="KW-0804">Transcription</keyword>
<dbReference type="InterPro" id="IPR029016">
    <property type="entry name" value="GAF-like_dom_sf"/>
</dbReference>
<dbReference type="PROSITE" id="PS50112">
    <property type="entry name" value="PAS"/>
    <property type="match status" value="2"/>
</dbReference>
<feature type="domain" description="PAS" evidence="3">
    <location>
        <begin position="183"/>
        <end position="253"/>
    </location>
</feature>
<dbReference type="Gene3D" id="3.30.450.20">
    <property type="entry name" value="PAS domain"/>
    <property type="match status" value="2"/>
</dbReference>
<dbReference type="RefSeq" id="WP_086887215.1">
    <property type="nucleotide sequence ID" value="NZ_CP019893.1"/>
</dbReference>
<dbReference type="NCBIfam" id="TIGR00229">
    <property type="entry name" value="sensory_box"/>
    <property type="match status" value="2"/>
</dbReference>
<proteinExistence type="predicted"/>
<keyword evidence="6" id="KW-1185">Reference proteome</keyword>
<dbReference type="SMART" id="SM00065">
    <property type="entry name" value="GAF"/>
    <property type="match status" value="3"/>
</dbReference>
<dbReference type="AlphaFoldDB" id="A0A2Z2HPA2"/>
<keyword evidence="1" id="KW-0805">Transcription regulation</keyword>
<dbReference type="Pfam" id="PF13426">
    <property type="entry name" value="PAS_9"/>
    <property type="match status" value="1"/>
</dbReference>
<name>A0A2Z2HPA2_9EURY</name>
<dbReference type="PANTHER" id="PTHR34236">
    <property type="entry name" value="DIMETHYL SULFOXIDE REDUCTASE TRANSCRIPTIONAL ACTIVATOR"/>
    <property type="match status" value="1"/>
</dbReference>
<evidence type="ECO:0000313" key="5">
    <source>
        <dbReference type="EMBL" id="ARS88830.1"/>
    </source>
</evidence>
<dbReference type="InterPro" id="IPR035965">
    <property type="entry name" value="PAS-like_dom_sf"/>
</dbReference>
<dbReference type="OrthoDB" id="342253at2157"/>
<dbReference type="Pfam" id="PF01590">
    <property type="entry name" value="GAF"/>
    <property type="match status" value="1"/>
</dbReference>
<dbReference type="CDD" id="cd00130">
    <property type="entry name" value="PAS"/>
    <property type="match status" value="2"/>
</dbReference>
<dbReference type="GeneID" id="32893020"/>
<dbReference type="PROSITE" id="PS50113">
    <property type="entry name" value="PAC"/>
    <property type="match status" value="1"/>
</dbReference>
<dbReference type="PANTHER" id="PTHR34236:SF1">
    <property type="entry name" value="DIMETHYL SULFOXIDE REDUCTASE TRANSCRIPTIONAL ACTIVATOR"/>
    <property type="match status" value="1"/>
</dbReference>
<organism evidence="5 6">
    <name type="scientific">Natrarchaeobaculum aegyptiacum</name>
    <dbReference type="NCBI Taxonomy" id="745377"/>
    <lineage>
        <taxon>Archaea</taxon>
        <taxon>Methanobacteriati</taxon>
        <taxon>Methanobacteriota</taxon>
        <taxon>Stenosarchaea group</taxon>
        <taxon>Halobacteria</taxon>
        <taxon>Halobacteriales</taxon>
        <taxon>Natrialbaceae</taxon>
        <taxon>Natrarchaeobaculum</taxon>
    </lineage>
</organism>
<feature type="domain" description="PAC" evidence="4">
    <location>
        <begin position="370"/>
        <end position="422"/>
    </location>
</feature>
<evidence type="ECO:0000259" key="4">
    <source>
        <dbReference type="PROSITE" id="PS50113"/>
    </source>
</evidence>
<dbReference type="InterPro" id="IPR031803">
    <property type="entry name" value="BAT_GAF/HTH-assoc"/>
</dbReference>
<dbReference type="InterPro" id="IPR013656">
    <property type="entry name" value="PAS_4"/>
</dbReference>
<accession>A0A2Z2HPA2</accession>
<dbReference type="Proteomes" id="UP000250088">
    <property type="component" value="Chromosome"/>
</dbReference>
<dbReference type="Pfam" id="PF04967">
    <property type="entry name" value="HTH_10"/>
    <property type="match status" value="1"/>
</dbReference>
<dbReference type="SUPFAM" id="SSF55781">
    <property type="entry name" value="GAF domain-like"/>
    <property type="match status" value="3"/>
</dbReference>
<reference evidence="6" key="1">
    <citation type="submission" date="2017-02" db="EMBL/GenBank/DDBJ databases">
        <title>Natronthermophilus aegyptiacus gen. nov.,sp. nov., an aerobic, extremely halophilic alkalithermophilic archaeon isolated from the athalassohaline Wadi An Natrun, Egypt.</title>
        <authorList>
            <person name="Zhao B."/>
        </authorList>
    </citation>
    <scope>NUCLEOTIDE SEQUENCE [LARGE SCALE GENOMIC DNA]</scope>
    <source>
        <strain evidence="6">JW/NM-HA 15</strain>
    </source>
</reference>
<dbReference type="SMART" id="SM00091">
    <property type="entry name" value="PAS"/>
    <property type="match status" value="2"/>
</dbReference>
<dbReference type="EMBL" id="CP019893">
    <property type="protein sequence ID" value="ARS88830.1"/>
    <property type="molecule type" value="Genomic_DNA"/>
</dbReference>
<dbReference type="InterPro" id="IPR003018">
    <property type="entry name" value="GAF"/>
</dbReference>
<dbReference type="Pfam" id="PF08448">
    <property type="entry name" value="PAS_4"/>
    <property type="match status" value="1"/>
</dbReference>
<evidence type="ECO:0000259" key="3">
    <source>
        <dbReference type="PROSITE" id="PS50112"/>
    </source>
</evidence>
<evidence type="ECO:0000256" key="1">
    <source>
        <dbReference type="ARBA" id="ARBA00023015"/>
    </source>
</evidence>
<evidence type="ECO:0000313" key="6">
    <source>
        <dbReference type="Proteomes" id="UP000250088"/>
    </source>
</evidence>
<dbReference type="InterPro" id="IPR007050">
    <property type="entry name" value="HTH_bacterioopsin"/>
</dbReference>
<dbReference type="InterPro" id="IPR000014">
    <property type="entry name" value="PAS"/>
</dbReference>
<dbReference type="Pfam" id="PF13185">
    <property type="entry name" value="GAF_2"/>
    <property type="match status" value="2"/>
</dbReference>
<gene>
    <name evidence="5" type="ORF">B1756_03035</name>
</gene>
<protein>
    <submittedName>
        <fullName evidence="5">PAS sensor protein</fullName>
    </submittedName>
</protein>
<dbReference type="Pfam" id="PF15915">
    <property type="entry name" value="BAT"/>
    <property type="match status" value="1"/>
</dbReference>
<dbReference type="SUPFAM" id="SSF55785">
    <property type="entry name" value="PYP-like sensor domain (PAS domain)"/>
    <property type="match status" value="2"/>
</dbReference>
<dbReference type="InterPro" id="IPR000700">
    <property type="entry name" value="PAS-assoc_C"/>
</dbReference>
<sequence length="982" mass="109364">MDSTVGQNTELHTRVRQQEVVAELGQQALETDNLDQLMHDATVAIAEILDSDYAKVLELLPDRDEMILRQGFGWRDGLVGDTTVPTEVDSQAGYTLLSEEPTIVNDLRTDERFSGPELLTNHNVVSGVSVIIGSVEEPWGALGVHTAEHREFTGHDVNFIQSIANVLSSAIVEVGLKKQYHERESELKETLNRITDGFIGMDADWTITYINERGAELIGFDGEGPVGRNLWDVFEPALGTTFEEQYCKVVTTQEPTSFEEYYPPLDSWFEVHAYPSTSGLSLYFQDVTEQRERERDRELFRTLLDYSTDAVFVEDPGTGEILTVNDTATRQLGYSREELLDLTVPDIDTDLPTLEDYRAFVTALKSDGHTTFNGTHQRKDGSTFPVEVNVSYIELDQLDRAYVLALSRDITGRKRAEKRIRENEAALERLNVATQELIDADPENIPIRTADIVQSVLDIEYAALWKYDETSGELDEYASRTSPEIEPDSVHLPAHLSGQVWQTFVGDDVNVENDVEVGESEAGASPLRSYVFAPLGRHGVICAGSTRADTFDDRLVDLVETVATTVETAWDRANSKAKLEQQNTELVRLDQLNMLIREIDQALVQAQTVGAIDEAVCEHLAESPLFEFAWVGEFDVTVGTIAPREWSGIDSTSLEQLTTDEESVLGERPVVTAVRTGEAEVVTDTATDPRATPWREAALRAGGRSCFCIPLVYEESIYGVLVVYGRTPQPNEQNVDVLSELGETIAHAIHAVETRITHQSDSTVELTLQTTAEMPLVRLAQEADCTIDFTGAVPRDDGDMTVFFTGRDVSPDEALTASEQSLTIKNLSLLAERDSASLFKARLPNSTLVGKFLERDVTIRSLNIDAGTATAVVELSEAVDVREFVEGVRGDIPDLDLLARRSRTRPPDTEQRLQTAFEQRLTPRQQEILQLAYRSGYFESPRVQTGKELSDALDLSQSTFNYHLRGGERELLTMVFDYEPQA</sequence>
<dbReference type="Gene3D" id="3.30.450.40">
    <property type="match status" value="3"/>
</dbReference>
<dbReference type="KEGG" id="naj:B1756_03035"/>
<evidence type="ECO:0000256" key="2">
    <source>
        <dbReference type="ARBA" id="ARBA00023163"/>
    </source>
</evidence>
<feature type="domain" description="PAS" evidence="3">
    <location>
        <begin position="296"/>
        <end position="341"/>
    </location>
</feature>